<dbReference type="PROSITE" id="PS51391">
    <property type="entry name" value="CID"/>
    <property type="match status" value="1"/>
</dbReference>
<dbReference type="EMBL" id="MPUH01000569">
    <property type="protein sequence ID" value="OMJ77540.1"/>
    <property type="molecule type" value="Genomic_DNA"/>
</dbReference>
<organism evidence="3 4">
    <name type="scientific">Stentor coeruleus</name>
    <dbReference type="NCBI Taxonomy" id="5963"/>
    <lineage>
        <taxon>Eukaryota</taxon>
        <taxon>Sar</taxon>
        <taxon>Alveolata</taxon>
        <taxon>Ciliophora</taxon>
        <taxon>Postciliodesmatophora</taxon>
        <taxon>Heterotrichea</taxon>
        <taxon>Heterotrichida</taxon>
        <taxon>Stentoridae</taxon>
        <taxon>Stentor</taxon>
    </lineage>
</organism>
<feature type="domain" description="CID" evidence="2">
    <location>
        <begin position="16"/>
        <end position="141"/>
    </location>
</feature>
<keyword evidence="4" id="KW-1185">Reference proteome</keyword>
<dbReference type="InterPro" id="IPR006569">
    <property type="entry name" value="CID_dom"/>
</dbReference>
<dbReference type="AlphaFoldDB" id="A0A1R2BLF0"/>
<reference evidence="3 4" key="1">
    <citation type="submission" date="2016-11" db="EMBL/GenBank/DDBJ databases">
        <title>The macronuclear genome of Stentor coeruleus: a giant cell with tiny introns.</title>
        <authorList>
            <person name="Slabodnick M."/>
            <person name="Ruby J.G."/>
            <person name="Reiff S.B."/>
            <person name="Swart E.C."/>
            <person name="Gosai S."/>
            <person name="Prabakaran S."/>
            <person name="Witkowska E."/>
            <person name="Larue G.E."/>
            <person name="Fisher S."/>
            <person name="Freeman R.M."/>
            <person name="Gunawardena J."/>
            <person name="Chu W."/>
            <person name="Stover N.A."/>
            <person name="Gregory B.D."/>
            <person name="Nowacki M."/>
            <person name="Derisi J."/>
            <person name="Roy S.W."/>
            <person name="Marshall W.F."/>
            <person name="Sood P."/>
        </authorList>
    </citation>
    <scope>NUCLEOTIDE SEQUENCE [LARGE SCALE GENOMIC DNA]</scope>
    <source>
        <strain evidence="3">WM001</strain>
    </source>
</reference>
<dbReference type="Proteomes" id="UP000187209">
    <property type="component" value="Unassembled WGS sequence"/>
</dbReference>
<evidence type="ECO:0000259" key="2">
    <source>
        <dbReference type="PROSITE" id="PS51391"/>
    </source>
</evidence>
<dbReference type="GO" id="GO:0003723">
    <property type="term" value="F:RNA binding"/>
    <property type="evidence" value="ECO:0007669"/>
    <property type="project" value="UniProtKB-KW"/>
</dbReference>
<sequence>MEPEYTKSGKTKQCLLSESSEKQFTNILKNLTFERKKIFEAMVFAIKNSDCALKVVEMIEEFSEDKLGGLYVISDILYNCNKVNIEYSWSYLPLIESRLPLYLEKLKNSAEALNVINIWETWGIFDTKYLKGLKSIVDEKPSQNSLLVIKYKEILNYCDDYFIKNKCKEFGQRTDGHKEQQILRISYFLNYIIASWGIKDDWVYVEVQSSGTKPENILEKVDKIIDMLTGTGIQGEELDALSIQAIKKHLNKYPEVYICQHS</sequence>
<evidence type="ECO:0000313" key="3">
    <source>
        <dbReference type="EMBL" id="OMJ77540.1"/>
    </source>
</evidence>
<proteinExistence type="predicted"/>
<accession>A0A1R2BLF0</accession>
<dbReference type="InterPro" id="IPR051485">
    <property type="entry name" value="SR-CTD_assoc_factor"/>
</dbReference>
<dbReference type="OrthoDB" id="377209at2759"/>
<protein>
    <recommendedName>
        <fullName evidence="2">CID domain-containing protein</fullName>
    </recommendedName>
</protein>
<keyword evidence="1" id="KW-0694">RNA-binding</keyword>
<dbReference type="SMART" id="SM00582">
    <property type="entry name" value="RPR"/>
    <property type="match status" value="1"/>
</dbReference>
<dbReference type="PANTHER" id="PTHR23140:SF0">
    <property type="entry name" value="U2 SNRNP-ASSOCIATED SURP MOTIF-CONTAINING PROTEIN"/>
    <property type="match status" value="1"/>
</dbReference>
<dbReference type="PANTHER" id="PTHR23140">
    <property type="entry name" value="RNA PROCESSING PROTEIN LD23810P"/>
    <property type="match status" value="1"/>
</dbReference>
<dbReference type="SUPFAM" id="SSF48464">
    <property type="entry name" value="ENTH/VHS domain"/>
    <property type="match status" value="1"/>
</dbReference>
<dbReference type="Gene3D" id="1.25.40.90">
    <property type="match status" value="1"/>
</dbReference>
<dbReference type="InterPro" id="IPR008942">
    <property type="entry name" value="ENTH_VHS"/>
</dbReference>
<dbReference type="Pfam" id="PF04818">
    <property type="entry name" value="CID"/>
    <property type="match status" value="1"/>
</dbReference>
<evidence type="ECO:0000313" key="4">
    <source>
        <dbReference type="Proteomes" id="UP000187209"/>
    </source>
</evidence>
<gene>
    <name evidence="3" type="ORF">SteCoe_22829</name>
</gene>
<name>A0A1R2BLF0_9CILI</name>
<dbReference type="GO" id="GO:0005634">
    <property type="term" value="C:nucleus"/>
    <property type="evidence" value="ECO:0007669"/>
    <property type="project" value="TreeGrafter"/>
</dbReference>
<comment type="caution">
    <text evidence="3">The sequence shown here is derived from an EMBL/GenBank/DDBJ whole genome shotgun (WGS) entry which is preliminary data.</text>
</comment>
<evidence type="ECO:0000256" key="1">
    <source>
        <dbReference type="ARBA" id="ARBA00022884"/>
    </source>
</evidence>